<feature type="coiled-coil region" evidence="6">
    <location>
        <begin position="581"/>
        <end position="608"/>
    </location>
</feature>
<dbReference type="InterPro" id="IPR005467">
    <property type="entry name" value="His_kinase_dom"/>
</dbReference>
<proteinExistence type="predicted"/>
<evidence type="ECO:0000256" key="6">
    <source>
        <dbReference type="SAM" id="Coils"/>
    </source>
</evidence>
<dbReference type="SUPFAM" id="SSF55874">
    <property type="entry name" value="ATPase domain of HSP90 chaperone/DNA topoisomerase II/histidine kinase"/>
    <property type="match status" value="1"/>
</dbReference>
<dbReference type="Gene3D" id="3.30.450.20">
    <property type="entry name" value="PAS domain"/>
    <property type="match status" value="1"/>
</dbReference>
<evidence type="ECO:0000313" key="10">
    <source>
        <dbReference type="EMBL" id="SFK68957.1"/>
    </source>
</evidence>
<dbReference type="CDD" id="cd00130">
    <property type="entry name" value="PAS"/>
    <property type="match status" value="1"/>
</dbReference>
<keyword evidence="11" id="KW-1185">Reference proteome</keyword>
<evidence type="ECO:0000256" key="2">
    <source>
        <dbReference type="ARBA" id="ARBA00012438"/>
    </source>
</evidence>
<feature type="region of interest" description="Disordered" evidence="7">
    <location>
        <begin position="159"/>
        <end position="191"/>
    </location>
</feature>
<keyword evidence="3" id="KW-0597">Phosphoprotein</keyword>
<name>A0A1I4BL77_9HYPH</name>
<dbReference type="Pfam" id="PF02518">
    <property type="entry name" value="HATPase_c"/>
    <property type="match status" value="1"/>
</dbReference>
<dbReference type="Pfam" id="PF00989">
    <property type="entry name" value="PAS"/>
    <property type="match status" value="1"/>
</dbReference>
<dbReference type="InterPro" id="IPR004358">
    <property type="entry name" value="Sig_transdc_His_kin-like_C"/>
</dbReference>
<dbReference type="EC" id="2.7.13.3" evidence="2"/>
<dbReference type="PRINTS" id="PR00344">
    <property type="entry name" value="BCTRLSENSOR"/>
</dbReference>
<keyword evidence="6" id="KW-0175">Coiled coil</keyword>
<protein>
    <recommendedName>
        <fullName evidence="2">histidine kinase</fullName>
        <ecNumber evidence="2">2.7.13.3</ecNumber>
    </recommendedName>
</protein>
<reference evidence="10 11" key="1">
    <citation type="submission" date="2016-10" db="EMBL/GenBank/DDBJ databases">
        <authorList>
            <person name="de Groot N.N."/>
        </authorList>
    </citation>
    <scope>NUCLEOTIDE SEQUENCE [LARGE SCALE GENOMIC DNA]</scope>
    <source>
        <strain evidence="10 11">NE2</strain>
    </source>
</reference>
<accession>A0A1I4BL77</accession>
<keyword evidence="4" id="KW-0808">Transferase</keyword>
<dbReference type="Pfam" id="PF00512">
    <property type="entry name" value="HisKA"/>
    <property type="match status" value="1"/>
</dbReference>
<dbReference type="Gene3D" id="3.30.565.10">
    <property type="entry name" value="Histidine kinase-like ATPase, C-terminal domain"/>
    <property type="match status" value="1"/>
</dbReference>
<gene>
    <name evidence="10" type="ORF">SAMN05444581_11548</name>
</gene>
<keyword evidence="5" id="KW-0418">Kinase</keyword>
<dbReference type="SMART" id="SM00388">
    <property type="entry name" value="HisKA"/>
    <property type="match status" value="1"/>
</dbReference>
<evidence type="ECO:0000256" key="1">
    <source>
        <dbReference type="ARBA" id="ARBA00000085"/>
    </source>
</evidence>
<dbReference type="Gene3D" id="1.10.287.130">
    <property type="match status" value="1"/>
</dbReference>
<dbReference type="STRING" id="1612308.SAMN05444581_11548"/>
<dbReference type="PANTHER" id="PTHR43047">
    <property type="entry name" value="TWO-COMPONENT HISTIDINE PROTEIN KINASE"/>
    <property type="match status" value="1"/>
</dbReference>
<dbReference type="GO" id="GO:0006355">
    <property type="term" value="P:regulation of DNA-templated transcription"/>
    <property type="evidence" value="ECO:0007669"/>
    <property type="project" value="InterPro"/>
</dbReference>
<feature type="domain" description="PAS" evidence="9">
    <location>
        <begin position="456"/>
        <end position="526"/>
    </location>
</feature>
<dbReference type="InterPro" id="IPR003661">
    <property type="entry name" value="HisK_dim/P_dom"/>
</dbReference>
<dbReference type="AlphaFoldDB" id="A0A1I4BL77"/>
<sequence length="831" mass="88923">MDLPRDRGYVLWACGGPCRARGEKTDGDMNTFCLAPGTASQDAVEALAMLAPALTGEEPVAAWSRENPRTAVFASMSLLELLEARNLQDFSDRLREAGAIRLTRPGAKLVLGGPPSLERVRFNLGGATRSLTFDRRLVRLRDGREIVVAAVVDCRNGVARSPSRKRAGAPNAKASPLARPEEHGGGSRSTSPGNDLIRFLWRTDASGRIAEAGPPFSHFIGRPLLDVIDNGDPAQAAALARHLALRETWRCVTGFSTGGLAEGLAPGLAPKLAAFAPVMLAGMPKFDQDRRFEGYSGFGIVQSAPAARADDAPRPPAAEPLAGRASPQTAPAGAGSGSVPVDGREILAVLPVGALVFEGRSPVFVNRSFLDALRYRDLAAALDAGALEPLLEALPRLSRRSEIVELRAGDGRSVRLRASAKTIEWRGKKAALAMFQSPAEAGPADLESELRRVRNEARELNAILDTAMDGVAILDSKGNIVSLNRSGEALFGYDESDVAGLPFTVLIAPESRARTQDYFEGLISDGMMSLLNDGREVTALARQGGTIPIFMTLGRIDANSYPGADEREVRWCALLRDMTHWKKIERELDDARKEAERASALKSEFLAKVSHEIRTPLNAILGFAEVILEERFGPIGNARYKDYLKDVHSSGALVMSLVNDLLDLSKIEAGKMELDFTAVDANRIIAECVSIMQPQASRAGIVIRLSLAPRLPQVFADERSVRQIVLNLLSNAVKFNVPGGHVSVATAVTEAGQAALRIRDTGVGMSAADIKVALEPFRQVAASRVSGGTGLGLPLTKALVEANRASFSIKSERDEGTLIEIAFPPAKALAD</sequence>
<dbReference type="PROSITE" id="PS50109">
    <property type="entry name" value="HIS_KIN"/>
    <property type="match status" value="1"/>
</dbReference>
<dbReference type="InterPro" id="IPR036890">
    <property type="entry name" value="HATPase_C_sf"/>
</dbReference>
<evidence type="ECO:0000313" key="11">
    <source>
        <dbReference type="Proteomes" id="UP000198755"/>
    </source>
</evidence>
<evidence type="ECO:0000256" key="7">
    <source>
        <dbReference type="SAM" id="MobiDB-lite"/>
    </source>
</evidence>
<dbReference type="GO" id="GO:0009927">
    <property type="term" value="F:histidine phosphotransfer kinase activity"/>
    <property type="evidence" value="ECO:0007669"/>
    <property type="project" value="TreeGrafter"/>
</dbReference>
<feature type="region of interest" description="Disordered" evidence="7">
    <location>
        <begin position="306"/>
        <end position="337"/>
    </location>
</feature>
<dbReference type="PROSITE" id="PS50112">
    <property type="entry name" value="PAS"/>
    <property type="match status" value="1"/>
</dbReference>
<dbReference type="SUPFAM" id="SSF47384">
    <property type="entry name" value="Homodimeric domain of signal transducing histidine kinase"/>
    <property type="match status" value="1"/>
</dbReference>
<dbReference type="CDD" id="cd00082">
    <property type="entry name" value="HisKA"/>
    <property type="match status" value="1"/>
</dbReference>
<dbReference type="InterPro" id="IPR000014">
    <property type="entry name" value="PAS"/>
</dbReference>
<evidence type="ECO:0000259" key="8">
    <source>
        <dbReference type="PROSITE" id="PS50109"/>
    </source>
</evidence>
<dbReference type="InterPro" id="IPR035965">
    <property type="entry name" value="PAS-like_dom_sf"/>
</dbReference>
<dbReference type="GO" id="GO:0005886">
    <property type="term" value="C:plasma membrane"/>
    <property type="evidence" value="ECO:0007669"/>
    <property type="project" value="TreeGrafter"/>
</dbReference>
<evidence type="ECO:0000256" key="5">
    <source>
        <dbReference type="ARBA" id="ARBA00022777"/>
    </source>
</evidence>
<dbReference type="InterPro" id="IPR013767">
    <property type="entry name" value="PAS_fold"/>
</dbReference>
<evidence type="ECO:0000256" key="3">
    <source>
        <dbReference type="ARBA" id="ARBA00022553"/>
    </source>
</evidence>
<dbReference type="SMART" id="SM00091">
    <property type="entry name" value="PAS"/>
    <property type="match status" value="2"/>
</dbReference>
<dbReference type="InterPro" id="IPR036097">
    <property type="entry name" value="HisK_dim/P_sf"/>
</dbReference>
<evidence type="ECO:0000256" key="4">
    <source>
        <dbReference type="ARBA" id="ARBA00022679"/>
    </source>
</evidence>
<dbReference type="PANTHER" id="PTHR43047:SF72">
    <property type="entry name" value="OSMOSENSING HISTIDINE PROTEIN KINASE SLN1"/>
    <property type="match status" value="1"/>
</dbReference>
<dbReference type="SMART" id="SM00387">
    <property type="entry name" value="HATPase_c"/>
    <property type="match status" value="1"/>
</dbReference>
<dbReference type="EMBL" id="FOSN01000015">
    <property type="protein sequence ID" value="SFK68957.1"/>
    <property type="molecule type" value="Genomic_DNA"/>
</dbReference>
<dbReference type="NCBIfam" id="TIGR00229">
    <property type="entry name" value="sensory_box"/>
    <property type="match status" value="1"/>
</dbReference>
<dbReference type="SUPFAM" id="SSF55785">
    <property type="entry name" value="PYP-like sensor domain (PAS domain)"/>
    <property type="match status" value="1"/>
</dbReference>
<dbReference type="GO" id="GO:0000155">
    <property type="term" value="F:phosphorelay sensor kinase activity"/>
    <property type="evidence" value="ECO:0007669"/>
    <property type="project" value="InterPro"/>
</dbReference>
<organism evidence="10 11">
    <name type="scientific">Methylocapsa palsarum</name>
    <dbReference type="NCBI Taxonomy" id="1612308"/>
    <lineage>
        <taxon>Bacteria</taxon>
        <taxon>Pseudomonadati</taxon>
        <taxon>Pseudomonadota</taxon>
        <taxon>Alphaproteobacteria</taxon>
        <taxon>Hyphomicrobiales</taxon>
        <taxon>Beijerinckiaceae</taxon>
        <taxon>Methylocapsa</taxon>
    </lineage>
</organism>
<evidence type="ECO:0000259" key="9">
    <source>
        <dbReference type="PROSITE" id="PS50112"/>
    </source>
</evidence>
<dbReference type="Proteomes" id="UP000198755">
    <property type="component" value="Unassembled WGS sequence"/>
</dbReference>
<feature type="domain" description="Histidine kinase" evidence="8">
    <location>
        <begin position="608"/>
        <end position="827"/>
    </location>
</feature>
<comment type="catalytic activity">
    <reaction evidence="1">
        <text>ATP + protein L-histidine = ADP + protein N-phospho-L-histidine.</text>
        <dbReference type="EC" id="2.7.13.3"/>
    </reaction>
</comment>
<dbReference type="InterPro" id="IPR003594">
    <property type="entry name" value="HATPase_dom"/>
</dbReference>